<evidence type="ECO:0000313" key="1">
    <source>
        <dbReference type="EMBL" id="CAI6370763.1"/>
    </source>
</evidence>
<proteinExistence type="predicted"/>
<dbReference type="AlphaFoldDB" id="A0AAV0XQX3"/>
<organism evidence="1 2">
    <name type="scientific">Macrosiphum euphorbiae</name>
    <name type="common">potato aphid</name>
    <dbReference type="NCBI Taxonomy" id="13131"/>
    <lineage>
        <taxon>Eukaryota</taxon>
        <taxon>Metazoa</taxon>
        <taxon>Ecdysozoa</taxon>
        <taxon>Arthropoda</taxon>
        <taxon>Hexapoda</taxon>
        <taxon>Insecta</taxon>
        <taxon>Pterygota</taxon>
        <taxon>Neoptera</taxon>
        <taxon>Paraneoptera</taxon>
        <taxon>Hemiptera</taxon>
        <taxon>Sternorrhyncha</taxon>
        <taxon>Aphidomorpha</taxon>
        <taxon>Aphidoidea</taxon>
        <taxon>Aphididae</taxon>
        <taxon>Macrosiphini</taxon>
        <taxon>Macrosiphum</taxon>
    </lineage>
</organism>
<keyword evidence="2" id="KW-1185">Reference proteome</keyword>
<dbReference type="Proteomes" id="UP001160148">
    <property type="component" value="Unassembled WGS sequence"/>
</dbReference>
<evidence type="ECO:0000313" key="2">
    <source>
        <dbReference type="Proteomes" id="UP001160148"/>
    </source>
</evidence>
<comment type="caution">
    <text evidence="1">The sequence shown here is derived from an EMBL/GenBank/DDBJ whole genome shotgun (WGS) entry which is preliminary data.</text>
</comment>
<protein>
    <submittedName>
        <fullName evidence="1">Uncharacterized protein</fullName>
    </submittedName>
</protein>
<reference evidence="1 2" key="1">
    <citation type="submission" date="2023-01" db="EMBL/GenBank/DDBJ databases">
        <authorList>
            <person name="Whitehead M."/>
        </authorList>
    </citation>
    <scope>NUCLEOTIDE SEQUENCE [LARGE SCALE GENOMIC DNA]</scope>
</reference>
<name>A0AAV0XQX3_9HEMI</name>
<sequence length="91" mass="10724">MENELLTNIIPKKRKPFNSLFSTRNSEGFFKNLIGGHLINDDEKFREFFRLNRKQFNFILSLVQEKMTKKPTLRVPEPISPEEKLALTLTV</sequence>
<accession>A0AAV0XQX3</accession>
<dbReference type="EMBL" id="CARXXK010000560">
    <property type="protein sequence ID" value="CAI6370763.1"/>
    <property type="molecule type" value="Genomic_DNA"/>
</dbReference>
<gene>
    <name evidence="1" type="ORF">MEUPH1_LOCUS24848</name>
</gene>